<keyword evidence="3" id="KW-1185">Reference proteome</keyword>
<evidence type="ECO:0000313" key="2">
    <source>
        <dbReference type="EMBL" id="QDZ20609.1"/>
    </source>
</evidence>
<proteinExistence type="predicted"/>
<feature type="region of interest" description="Disordered" evidence="1">
    <location>
        <begin position="150"/>
        <end position="188"/>
    </location>
</feature>
<evidence type="ECO:0000313" key="3">
    <source>
        <dbReference type="Proteomes" id="UP000316726"/>
    </source>
</evidence>
<dbReference type="Proteomes" id="UP000316726">
    <property type="component" value="Chromosome 4"/>
</dbReference>
<organism evidence="2 3">
    <name type="scientific">Chloropicon primus</name>
    <dbReference type="NCBI Taxonomy" id="1764295"/>
    <lineage>
        <taxon>Eukaryota</taxon>
        <taxon>Viridiplantae</taxon>
        <taxon>Chlorophyta</taxon>
        <taxon>Chloropicophyceae</taxon>
        <taxon>Chloropicales</taxon>
        <taxon>Chloropicaceae</taxon>
        <taxon>Chloropicon</taxon>
    </lineage>
</organism>
<feature type="compositionally biased region" description="Basic and acidic residues" evidence="1">
    <location>
        <begin position="231"/>
        <end position="256"/>
    </location>
</feature>
<dbReference type="PANTHER" id="PTHR41747:SF1">
    <property type="entry name" value="CHROMOSOME UNDETERMINED SCAFFOLD_128, WHOLE GENOME SHOTGUN SEQUENCE"/>
    <property type="match status" value="1"/>
</dbReference>
<gene>
    <name evidence="2" type="ORF">A3770_04p31270</name>
</gene>
<accession>A0A5B8MJM7</accession>
<sequence>MTVDHGYDNVKGVMLCERPLDSVHAGAKYSSGSKGGVGSPSEPFKSAVAETNELGLPPTGESRSKISSLVARNRRIRRYTQNNALTKHRRWLSRLGVTAKVAKAADELNQIEAEERKRKFKNFTTALRKKILEGSPLDNVGWASLTRGQELAATRESTPKLGDGEGASEAPTEKEADHKKLTKTLKKKERDEVDLEMSMFLDEAVQDALEREKEYREQEAAEAAAEAEAEAAEKDEEKKASDALRRENSKAAESSKNRPAWALSKEQAQAREEDEEDELMSFISGLDYDSYMDEYSKAEEDAIEGIVKKVDEESLEDEKNWKKSFVTAVNEAINDELLEKNMEDKDDDDVVSQMDGRSVGTGVTRTSRSRMSRLAKKEDDEDKWDSSTVVGSNDKENVGKKMNLAAELLEEQPHLKQMHTAQSIKTILESVKEETSS</sequence>
<name>A0A5B8MJM7_9CHLO</name>
<feature type="region of interest" description="Disordered" evidence="1">
    <location>
        <begin position="211"/>
        <end position="278"/>
    </location>
</feature>
<dbReference type="PANTHER" id="PTHR41747">
    <property type="entry name" value="CHROMOSOME UNDETERMINED SCAFFOLD_128, WHOLE GENOME SHOTGUN SEQUENCE"/>
    <property type="match status" value="1"/>
</dbReference>
<protein>
    <submittedName>
        <fullName evidence="2">Uncharacterized protein</fullName>
    </submittedName>
</protein>
<reference evidence="2 3" key="1">
    <citation type="submission" date="2018-07" db="EMBL/GenBank/DDBJ databases">
        <title>The complete nuclear genome of the prasinophyte Chloropicon primus (CCMP1205).</title>
        <authorList>
            <person name="Pombert J.-F."/>
            <person name="Otis C."/>
            <person name="Turmel M."/>
            <person name="Lemieux C."/>
        </authorList>
    </citation>
    <scope>NUCLEOTIDE SEQUENCE [LARGE SCALE GENOMIC DNA]</scope>
    <source>
        <strain evidence="2 3">CCMP1205</strain>
    </source>
</reference>
<dbReference type="AlphaFoldDB" id="A0A5B8MJM7"/>
<evidence type="ECO:0000256" key="1">
    <source>
        <dbReference type="SAM" id="MobiDB-lite"/>
    </source>
</evidence>
<feature type="region of interest" description="Disordered" evidence="1">
    <location>
        <begin position="339"/>
        <end position="397"/>
    </location>
</feature>
<dbReference type="EMBL" id="CP031037">
    <property type="protein sequence ID" value="QDZ20609.1"/>
    <property type="molecule type" value="Genomic_DNA"/>
</dbReference>